<accession>A0ABV2JRN0</accession>
<evidence type="ECO:0000313" key="4">
    <source>
        <dbReference type="Proteomes" id="UP001549184"/>
    </source>
</evidence>
<evidence type="ECO:0000256" key="2">
    <source>
        <dbReference type="SAM" id="SignalP"/>
    </source>
</evidence>
<name>A0ABV2JRN0_9GAMM</name>
<gene>
    <name evidence="3" type="ORF">ABIC75_001196</name>
</gene>
<feature type="chain" id="PRO_5045964412" evidence="2">
    <location>
        <begin position="23"/>
        <end position="160"/>
    </location>
</feature>
<comment type="caution">
    <text evidence="3">The sequence shown here is derived from an EMBL/GenBank/DDBJ whole genome shotgun (WGS) entry which is preliminary data.</text>
</comment>
<keyword evidence="4" id="KW-1185">Reference proteome</keyword>
<dbReference type="Proteomes" id="UP001549184">
    <property type="component" value="Unassembled WGS sequence"/>
</dbReference>
<dbReference type="EMBL" id="JBEPMU010000001">
    <property type="protein sequence ID" value="MET3651494.1"/>
    <property type="molecule type" value="Genomic_DNA"/>
</dbReference>
<evidence type="ECO:0000256" key="1">
    <source>
        <dbReference type="SAM" id="MobiDB-lite"/>
    </source>
</evidence>
<evidence type="ECO:0000313" key="3">
    <source>
        <dbReference type="EMBL" id="MET3651494.1"/>
    </source>
</evidence>
<feature type="region of interest" description="Disordered" evidence="1">
    <location>
        <begin position="28"/>
        <end position="76"/>
    </location>
</feature>
<reference evidence="3 4" key="1">
    <citation type="submission" date="2024-06" db="EMBL/GenBank/DDBJ databases">
        <title>Sorghum-associated microbial communities from plants grown in Nebraska, USA.</title>
        <authorList>
            <person name="Schachtman D."/>
        </authorList>
    </citation>
    <scope>NUCLEOTIDE SEQUENCE [LARGE SCALE GENOMIC DNA]</scope>
    <source>
        <strain evidence="3 4">1073</strain>
    </source>
</reference>
<dbReference type="PROSITE" id="PS51257">
    <property type="entry name" value="PROKAR_LIPOPROTEIN"/>
    <property type="match status" value="1"/>
</dbReference>
<keyword evidence="2" id="KW-0732">Signal</keyword>
<feature type="compositionally biased region" description="Low complexity" evidence="1">
    <location>
        <begin position="31"/>
        <end position="76"/>
    </location>
</feature>
<organism evidence="3 4">
    <name type="scientific">Dyella japonica</name>
    <dbReference type="NCBI Taxonomy" id="231455"/>
    <lineage>
        <taxon>Bacteria</taxon>
        <taxon>Pseudomonadati</taxon>
        <taxon>Pseudomonadota</taxon>
        <taxon>Gammaproteobacteria</taxon>
        <taxon>Lysobacterales</taxon>
        <taxon>Rhodanobacteraceae</taxon>
        <taxon>Dyella</taxon>
    </lineage>
</organism>
<feature type="signal peptide" evidence="2">
    <location>
        <begin position="1"/>
        <end position="22"/>
    </location>
</feature>
<dbReference type="RefSeq" id="WP_354012920.1">
    <property type="nucleotide sequence ID" value="NZ_JBEPMU010000001.1"/>
</dbReference>
<proteinExistence type="predicted"/>
<sequence>MMFRRHHRLALLALVAGGVILAGCSNKPETRPTATTHGTTTTQQGTRASATGSTATAAKPRTGSVTSSGGSPLPTSTGIPSCDDYLASYMSCHAAAGVYSPDQLQSRYQEMRTSLLQDSVDPTKRPLMGARCTALAKQMRDTLQGKPCAPISPAGNTSGH</sequence>
<protein>
    <submittedName>
        <fullName evidence="3">Outer membrane murein-binding lipoprotein Lpp</fullName>
    </submittedName>
</protein>
<keyword evidence="3" id="KW-0449">Lipoprotein</keyword>